<feature type="repeat" description="PPR" evidence="8">
    <location>
        <begin position="1291"/>
        <end position="1325"/>
    </location>
</feature>
<feature type="repeat" description="PPR" evidence="8">
    <location>
        <begin position="1167"/>
        <end position="1201"/>
    </location>
</feature>
<sequence length="1738" mass="198360">MDLLVHPILTLIITLFVVLFTTFAALASKIYIGKSIRNKKYPPVVGTVFHQLLYLNRLYDFQAEMAKTQPTVRLLGVDQSEIYTTDPANVEHVLKTNFHKYSKGKYNQDIVSDLFGQGIFAVDGEKWRQQRKLASFEFSTRVLRDFSCEVFRRNAAKLARKVSEFSQAGQVFDLQDLLMRCTLDSIFKVGFGVDLNCLQGSGKEATEFIKAFDDSNELTYWRYVDPFWQLKRYFNIGSEAILRKNVMVIRHFVDDLIRNKRNQIDMQKDYNAKEDILSRFVVESRKDPENMSDQYLRDIILNFMIAGKDTTANTLSWFFYMLCQNTSIQERVAEEIGEVIGKQESKTCSIDDFVARITDETMDKMHCTHATLTETLRLFPAVPVDGRCADADDVLPDGYEVKKGDGVYYMSYAMARMPYIWGDDAEEFRPERWLQNGIFQPQSPFKFVAFHAGPRICLGKDFAYRQMKILAMTLLHFFKFRMSNEAEKVTYRTMFTLHIKEGLHIQAIPRTDERAVEEIDEVGKFRYVHFISYVFNCTSSSNQENMVPKFDFTANLVALVSAFICIGFALFAIGVVVSSKILENGGKKNKKRFHPIGGTMLHQLANFNRLHHYMTDLAGKYKTYRLISPFRNEVYTSDPANVEYILKTNFENYGKGLYQYTILKDLLGDGIFAVDGDKWREQRKIASYEFSTKVLRDFSSVIFRKNVAKVANIISKAADSKQSFDIQDLLMKSALDSIFKVAFGVDLDSMCGSNEEGKKFSCAFDDASALSLKRYVDIFWKIKKALNVGSEAKLRENIKVVDDFVYKLIKSKTEQMHKSADDSSWKKDDILSRFLRVTETDSRYLRDVILSFIIAGKDTTATTLSWLIYMLCKHPNVQEKIAQEIKGSAHEQEITDVAEFAARLSDDSMENMHYLHAALTEILRLYPAVPVTCLNHTCLLIFASIYSTPIQLENSGKWWEEEEEEISSDFLDRLISPFRNEVYTSDPANVDYILKTNFENYSKWKKDAIMSRSLRGKKKIKVHLNEIAVEVHVFWDLSISSLPILHRNNSEARKPYCNHQRRPNGQNFAFMNGSCRAAMRREELFWFIFGYGHAFRLLPAIFRSFSKLKLHTHTAQRNPGGKLSNKSSFLVYSEEGIYKCNLQLRNLGKVGKVNEARKLFDEMTERNVVSYASMITIYLKHNNLPKAESLYLGMPERSVVADSAMVHAYAKLGRLEFAREIFDHMPTKNVFTWTGLISGYLQYGRVDEACRLFREMPEKNEISWTTMLLGLARNGLIDRARETFNQIPDKNVVSWTAMISAYVENCQVDSALQLFYQMPHPNLYSWNIIIKGCLDYDKATEALQLFNSIPERNAVSWTTMITGLADKGCIDLARKYFDQMPNKDIVAWNAMITAYADKDNMVEASYLFNAMPTRNTVTWNTMINGYAKNGPQDQALKLFILMLRSSQRANVIALTCILIACQGIFQLQQSHALVIQLGFELETSLINALVTMYSKSGDLSSARLAFDNLEAKDVFSWTAIILSYSNHGYGNLALVTFAQMLRSGIEPDEVTFLGVLSACSHAGLVKKGKKLFLSMNSAYDIHPNKDHYCCLVDILGRAGMINEAVEVISQMPPGECDGAVIGALLGSCKLHGDEVAQVNILGEKLLELEPSISGSYVLLSNLFAASGQWDDFALVRKKMKDSGVHKVPGYSQIEVKGENHVFYAGDRSHNEIYQVCHLLKEKLLPVMLDKHCILESCQ</sequence>
<feature type="repeat" description="PPR" evidence="8">
    <location>
        <begin position="1415"/>
        <end position="1449"/>
    </location>
</feature>
<dbReference type="InterPro" id="IPR011990">
    <property type="entry name" value="TPR-like_helical_dom_sf"/>
</dbReference>
<dbReference type="PROSITE" id="PS51375">
    <property type="entry name" value="PPR"/>
    <property type="match status" value="6"/>
</dbReference>
<dbReference type="InterPro" id="IPR001128">
    <property type="entry name" value="Cyt_P450"/>
</dbReference>
<dbReference type="GO" id="GO:0016705">
    <property type="term" value="F:oxidoreductase activity, acting on paired donors, with incorporation or reduction of molecular oxygen"/>
    <property type="evidence" value="ECO:0007669"/>
    <property type="project" value="InterPro"/>
</dbReference>
<evidence type="ECO:0000256" key="3">
    <source>
        <dbReference type="ARBA" id="ARBA00022723"/>
    </source>
</evidence>
<keyword evidence="9" id="KW-0472">Membrane</keyword>
<protein>
    <submittedName>
        <fullName evidence="10">OLC1v1038981C1</fullName>
    </submittedName>
</protein>
<gene>
    <name evidence="10" type="ORF">OLC1_LOCUS11165</name>
</gene>
<evidence type="ECO:0000313" key="11">
    <source>
        <dbReference type="Proteomes" id="UP001161247"/>
    </source>
</evidence>
<feature type="transmembrane region" description="Helical" evidence="9">
    <location>
        <begin position="556"/>
        <end position="582"/>
    </location>
</feature>
<evidence type="ECO:0000256" key="7">
    <source>
        <dbReference type="PIRSR" id="PIRSR602401-1"/>
    </source>
</evidence>
<dbReference type="SUPFAM" id="SSF48264">
    <property type="entry name" value="Cytochrome P450"/>
    <property type="match status" value="2"/>
</dbReference>
<dbReference type="GO" id="GO:0004497">
    <property type="term" value="F:monooxygenase activity"/>
    <property type="evidence" value="ECO:0007669"/>
    <property type="project" value="InterPro"/>
</dbReference>
<evidence type="ECO:0000256" key="5">
    <source>
        <dbReference type="ARBA" id="ARBA00023002"/>
    </source>
</evidence>
<dbReference type="InterPro" id="IPR002885">
    <property type="entry name" value="PPR_rpt"/>
</dbReference>
<evidence type="ECO:0000313" key="10">
    <source>
        <dbReference type="EMBL" id="CAI9101614.1"/>
    </source>
</evidence>
<comment type="similarity">
    <text evidence="2">Belongs to the cytochrome P450 family.</text>
</comment>
<dbReference type="Pfam" id="PF20431">
    <property type="entry name" value="E_motif"/>
    <property type="match status" value="1"/>
</dbReference>
<dbReference type="Proteomes" id="UP001161247">
    <property type="component" value="Chromosome 4"/>
</dbReference>
<dbReference type="Pfam" id="PF00067">
    <property type="entry name" value="p450"/>
    <property type="match status" value="2"/>
</dbReference>
<feature type="repeat" description="PPR" evidence="8">
    <location>
        <begin position="1513"/>
        <end position="1547"/>
    </location>
</feature>
<keyword evidence="11" id="KW-1185">Reference proteome</keyword>
<dbReference type="InterPro" id="IPR046848">
    <property type="entry name" value="E_motif"/>
</dbReference>
<dbReference type="SUPFAM" id="SSF48452">
    <property type="entry name" value="TPR-like"/>
    <property type="match status" value="1"/>
</dbReference>
<accession>A0AAV1D123</accession>
<dbReference type="FunFam" id="1.25.40.10:FF:001810">
    <property type="entry name" value="Pentatricopeptide repeat-containing protein mitochondrial"/>
    <property type="match status" value="1"/>
</dbReference>
<name>A0AAV1D123_OLDCO</name>
<dbReference type="Gene3D" id="1.25.40.10">
    <property type="entry name" value="Tetratricopeptide repeat domain"/>
    <property type="match status" value="4"/>
</dbReference>
<dbReference type="PANTHER" id="PTHR24296">
    <property type="entry name" value="CYTOCHROME P450"/>
    <property type="match status" value="1"/>
</dbReference>
<dbReference type="CDD" id="cd11064">
    <property type="entry name" value="CYP86A"/>
    <property type="match status" value="1"/>
</dbReference>
<evidence type="ECO:0000256" key="8">
    <source>
        <dbReference type="PROSITE-ProRule" id="PRU00708"/>
    </source>
</evidence>
<keyword evidence="6 7" id="KW-0408">Iron</keyword>
<feature type="repeat" description="PPR" evidence="8">
    <location>
        <begin position="1229"/>
        <end position="1263"/>
    </location>
</feature>
<dbReference type="GO" id="GO:0005506">
    <property type="term" value="F:iron ion binding"/>
    <property type="evidence" value="ECO:0007669"/>
    <property type="project" value="InterPro"/>
</dbReference>
<dbReference type="InterPro" id="IPR017972">
    <property type="entry name" value="Cyt_P450_CS"/>
</dbReference>
<keyword evidence="9" id="KW-0812">Transmembrane</keyword>
<proteinExistence type="inferred from homology"/>
<evidence type="ECO:0000256" key="1">
    <source>
        <dbReference type="ARBA" id="ARBA00001971"/>
    </source>
</evidence>
<dbReference type="Pfam" id="PF13041">
    <property type="entry name" value="PPR_2"/>
    <property type="match status" value="2"/>
</dbReference>
<dbReference type="EMBL" id="OX459121">
    <property type="protein sequence ID" value="CAI9101614.1"/>
    <property type="molecule type" value="Genomic_DNA"/>
</dbReference>
<feature type="repeat" description="PPR" evidence="8">
    <location>
        <begin position="1353"/>
        <end position="1387"/>
    </location>
</feature>
<reference evidence="10" key="1">
    <citation type="submission" date="2023-03" db="EMBL/GenBank/DDBJ databases">
        <authorList>
            <person name="Julca I."/>
        </authorList>
    </citation>
    <scope>NUCLEOTIDE SEQUENCE</scope>
</reference>
<dbReference type="PRINTS" id="PR00463">
    <property type="entry name" value="EP450I"/>
</dbReference>
<comment type="cofactor">
    <cofactor evidence="1 7">
        <name>heme</name>
        <dbReference type="ChEBI" id="CHEBI:30413"/>
    </cofactor>
</comment>
<evidence type="ECO:0000256" key="2">
    <source>
        <dbReference type="ARBA" id="ARBA00010617"/>
    </source>
</evidence>
<dbReference type="GO" id="GO:0006629">
    <property type="term" value="P:lipid metabolic process"/>
    <property type="evidence" value="ECO:0007669"/>
    <property type="project" value="UniProtKB-ARBA"/>
</dbReference>
<dbReference type="Gene3D" id="1.10.630.10">
    <property type="entry name" value="Cytochrome P450"/>
    <property type="match status" value="2"/>
</dbReference>
<evidence type="ECO:0000256" key="4">
    <source>
        <dbReference type="ARBA" id="ARBA00022737"/>
    </source>
</evidence>
<feature type="binding site" description="axial binding residue" evidence="7">
    <location>
        <position position="457"/>
    </location>
    <ligand>
        <name>heme</name>
        <dbReference type="ChEBI" id="CHEBI:30413"/>
    </ligand>
    <ligandPart>
        <name>Fe</name>
        <dbReference type="ChEBI" id="CHEBI:18248"/>
    </ligandPart>
</feature>
<dbReference type="NCBIfam" id="TIGR00756">
    <property type="entry name" value="PPR"/>
    <property type="match status" value="6"/>
</dbReference>
<dbReference type="Pfam" id="PF01535">
    <property type="entry name" value="PPR"/>
    <property type="match status" value="9"/>
</dbReference>
<keyword evidence="9" id="KW-1133">Transmembrane helix</keyword>
<evidence type="ECO:0000256" key="6">
    <source>
        <dbReference type="ARBA" id="ARBA00023004"/>
    </source>
</evidence>
<dbReference type="InterPro" id="IPR036396">
    <property type="entry name" value="Cyt_P450_sf"/>
</dbReference>
<keyword evidence="4" id="KW-0677">Repeat</keyword>
<dbReference type="PROSITE" id="PS00086">
    <property type="entry name" value="CYTOCHROME_P450"/>
    <property type="match status" value="1"/>
</dbReference>
<dbReference type="PRINTS" id="PR00385">
    <property type="entry name" value="P450"/>
</dbReference>
<evidence type="ECO:0000256" key="9">
    <source>
        <dbReference type="SAM" id="Phobius"/>
    </source>
</evidence>
<dbReference type="InterPro" id="IPR002401">
    <property type="entry name" value="Cyt_P450_E_grp-I"/>
</dbReference>
<keyword evidence="7" id="KW-0349">Heme</keyword>
<dbReference type="GO" id="GO:0020037">
    <property type="term" value="F:heme binding"/>
    <property type="evidence" value="ECO:0007669"/>
    <property type="project" value="InterPro"/>
</dbReference>
<keyword evidence="5" id="KW-0560">Oxidoreductase</keyword>
<organism evidence="10 11">
    <name type="scientific">Oldenlandia corymbosa var. corymbosa</name>
    <dbReference type="NCBI Taxonomy" id="529605"/>
    <lineage>
        <taxon>Eukaryota</taxon>
        <taxon>Viridiplantae</taxon>
        <taxon>Streptophyta</taxon>
        <taxon>Embryophyta</taxon>
        <taxon>Tracheophyta</taxon>
        <taxon>Spermatophyta</taxon>
        <taxon>Magnoliopsida</taxon>
        <taxon>eudicotyledons</taxon>
        <taxon>Gunneridae</taxon>
        <taxon>Pentapetalae</taxon>
        <taxon>asterids</taxon>
        <taxon>lamiids</taxon>
        <taxon>Gentianales</taxon>
        <taxon>Rubiaceae</taxon>
        <taxon>Rubioideae</taxon>
        <taxon>Spermacoceae</taxon>
        <taxon>Hedyotis-Oldenlandia complex</taxon>
        <taxon>Oldenlandia</taxon>
    </lineage>
</organism>
<keyword evidence="3 7" id="KW-0479">Metal-binding</keyword>